<evidence type="ECO:0000313" key="17">
    <source>
        <dbReference type="EMBL" id="CAD9053264.1"/>
    </source>
</evidence>
<evidence type="ECO:0000256" key="14">
    <source>
        <dbReference type="ARBA" id="ARBA00023315"/>
    </source>
</evidence>
<gene>
    <name evidence="17" type="ORF">VBRA1451_LOCUS8326</name>
</gene>
<sequence length="294" mass="32515">MLRQARHWTGPGSGVVYEDLAAVQSAGKDGKPPTVICCHPHGIFAAGVVVLTSNGDLSGLKARTITSSFLYYFAPTLRIFLAPAGVLGAARKEDFTNYMKRGENMTMVPGGFHEATISCPHKDRVYLRKRKGFVKYALQHGYALTPVYTFGECDTFSNVQGGWKWRFALNSFGVPTVLFWGVPFAPLLPRRVPMLVVVGKPLQLPCIPTPTRDEVAEYHEKYIHHLQKLYDKFAPLYYGHIQPRANVESGAEPLPQVSKSAWKPDDEGGGQGVAPRSNGASTKWERALPTLEVW</sequence>
<dbReference type="PANTHER" id="PTHR12317:SF0">
    <property type="entry name" value="ACYLTRANSFERASE"/>
    <property type="match status" value="1"/>
</dbReference>
<keyword evidence="11 16" id="KW-1133">Transmembrane helix</keyword>
<dbReference type="InterPro" id="IPR007130">
    <property type="entry name" value="DAGAT"/>
</dbReference>
<dbReference type="Pfam" id="PF03982">
    <property type="entry name" value="DAGAT"/>
    <property type="match status" value="1"/>
</dbReference>
<evidence type="ECO:0000256" key="15">
    <source>
        <dbReference type="SAM" id="MobiDB-lite"/>
    </source>
</evidence>
<evidence type="ECO:0000256" key="5">
    <source>
        <dbReference type="ARBA" id="ARBA00013244"/>
    </source>
</evidence>
<organism evidence="17">
    <name type="scientific">Vitrella brassicaformis</name>
    <dbReference type="NCBI Taxonomy" id="1169539"/>
    <lineage>
        <taxon>Eukaryota</taxon>
        <taxon>Sar</taxon>
        <taxon>Alveolata</taxon>
        <taxon>Colpodellida</taxon>
        <taxon>Vitrellaceae</taxon>
        <taxon>Vitrella</taxon>
    </lineage>
</organism>
<keyword evidence="7" id="KW-0808">Transferase</keyword>
<dbReference type="CDD" id="cd07987">
    <property type="entry name" value="LPLAT_MGAT-like"/>
    <property type="match status" value="1"/>
</dbReference>
<evidence type="ECO:0000256" key="2">
    <source>
        <dbReference type="ARBA" id="ARBA00004771"/>
    </source>
</evidence>
<evidence type="ECO:0000256" key="12">
    <source>
        <dbReference type="ARBA" id="ARBA00023098"/>
    </source>
</evidence>
<feature type="transmembrane region" description="Helical" evidence="16">
    <location>
        <begin position="69"/>
        <end position="90"/>
    </location>
</feature>
<evidence type="ECO:0000256" key="11">
    <source>
        <dbReference type="ARBA" id="ARBA00022989"/>
    </source>
</evidence>
<name>A0A7S1JTW8_9ALVE</name>
<evidence type="ECO:0000256" key="4">
    <source>
        <dbReference type="ARBA" id="ARBA00005420"/>
    </source>
</evidence>
<keyword evidence="9" id="KW-0319">Glycerol metabolism</keyword>
<proteinExistence type="inferred from homology"/>
<keyword evidence="10" id="KW-0256">Endoplasmic reticulum</keyword>
<evidence type="ECO:0000256" key="16">
    <source>
        <dbReference type="SAM" id="Phobius"/>
    </source>
</evidence>
<evidence type="ECO:0000256" key="6">
    <source>
        <dbReference type="ARBA" id="ARBA00022516"/>
    </source>
</evidence>
<keyword evidence="14" id="KW-0012">Acyltransferase</keyword>
<keyword evidence="12" id="KW-0443">Lipid metabolism</keyword>
<dbReference type="GO" id="GO:0006071">
    <property type="term" value="P:glycerol metabolic process"/>
    <property type="evidence" value="ECO:0007669"/>
    <property type="project" value="UniProtKB-KW"/>
</dbReference>
<dbReference type="GO" id="GO:0004144">
    <property type="term" value="F:diacylglycerol O-acyltransferase activity"/>
    <property type="evidence" value="ECO:0007669"/>
    <property type="project" value="UniProtKB-EC"/>
</dbReference>
<accession>A0A7S1JTW8</accession>
<dbReference type="GO" id="GO:0019432">
    <property type="term" value="P:triglyceride biosynthetic process"/>
    <property type="evidence" value="ECO:0007669"/>
    <property type="project" value="TreeGrafter"/>
</dbReference>
<dbReference type="EC" id="2.3.1.20" evidence="5"/>
<keyword evidence="13 16" id="KW-0472">Membrane</keyword>
<comment type="subcellular location">
    <subcellularLocation>
        <location evidence="1">Endoplasmic reticulum membrane</location>
        <topology evidence="1">Multi-pass membrane protein</topology>
    </subcellularLocation>
</comment>
<evidence type="ECO:0000256" key="1">
    <source>
        <dbReference type="ARBA" id="ARBA00004477"/>
    </source>
</evidence>
<evidence type="ECO:0000256" key="7">
    <source>
        <dbReference type="ARBA" id="ARBA00022679"/>
    </source>
</evidence>
<protein>
    <recommendedName>
        <fullName evidence="5">diacylglycerol O-acyltransferase</fullName>
        <ecNumber evidence="5">2.3.1.20</ecNumber>
    </recommendedName>
</protein>
<comment type="pathway">
    <text evidence="2">Glycerolipid metabolism; triacylglycerol biosynthesis.</text>
</comment>
<evidence type="ECO:0000256" key="10">
    <source>
        <dbReference type="ARBA" id="ARBA00022824"/>
    </source>
</evidence>
<keyword evidence="6" id="KW-0444">Lipid biosynthesis</keyword>
<keyword evidence="8 16" id="KW-0812">Transmembrane</keyword>
<dbReference type="AlphaFoldDB" id="A0A7S1JTW8"/>
<evidence type="ECO:0000256" key="13">
    <source>
        <dbReference type="ARBA" id="ARBA00023136"/>
    </source>
</evidence>
<reference evidence="17" key="1">
    <citation type="submission" date="2021-01" db="EMBL/GenBank/DDBJ databases">
        <authorList>
            <person name="Corre E."/>
            <person name="Pelletier E."/>
            <person name="Niang G."/>
            <person name="Scheremetjew M."/>
            <person name="Finn R."/>
            <person name="Kale V."/>
            <person name="Holt S."/>
            <person name="Cochrane G."/>
            <person name="Meng A."/>
            <person name="Brown T."/>
            <person name="Cohen L."/>
        </authorList>
    </citation>
    <scope>NUCLEOTIDE SEQUENCE</scope>
    <source>
        <strain evidence="17">CCMP3346</strain>
    </source>
</reference>
<dbReference type="GO" id="GO:0005789">
    <property type="term" value="C:endoplasmic reticulum membrane"/>
    <property type="evidence" value="ECO:0007669"/>
    <property type="project" value="UniProtKB-SubCell"/>
</dbReference>
<dbReference type="EMBL" id="HBGB01014444">
    <property type="protein sequence ID" value="CAD9053264.1"/>
    <property type="molecule type" value="Transcribed_RNA"/>
</dbReference>
<evidence type="ECO:0000256" key="9">
    <source>
        <dbReference type="ARBA" id="ARBA00022798"/>
    </source>
</evidence>
<evidence type="ECO:0000256" key="3">
    <source>
        <dbReference type="ARBA" id="ARBA00005189"/>
    </source>
</evidence>
<feature type="region of interest" description="Disordered" evidence="15">
    <location>
        <begin position="249"/>
        <end position="294"/>
    </location>
</feature>
<evidence type="ECO:0000256" key="8">
    <source>
        <dbReference type="ARBA" id="ARBA00022692"/>
    </source>
</evidence>
<dbReference type="PANTHER" id="PTHR12317">
    <property type="entry name" value="DIACYLGLYCEROL O-ACYLTRANSFERASE"/>
    <property type="match status" value="1"/>
</dbReference>
<comment type="pathway">
    <text evidence="3">Lipid metabolism.</text>
</comment>
<comment type="similarity">
    <text evidence="4">Belongs to the diacylglycerol acyltransferase family.</text>
</comment>